<feature type="domain" description="DUF6729" evidence="2">
    <location>
        <begin position="110"/>
        <end position="265"/>
    </location>
</feature>
<feature type="non-terminal residue" evidence="3">
    <location>
        <position position="1"/>
    </location>
</feature>
<keyword evidence="4" id="KW-1185">Reference proteome</keyword>
<evidence type="ECO:0000259" key="2">
    <source>
        <dbReference type="Pfam" id="PF20499"/>
    </source>
</evidence>
<feature type="region of interest" description="Disordered" evidence="1">
    <location>
        <begin position="1"/>
        <end position="54"/>
    </location>
</feature>
<reference evidence="3 4" key="1">
    <citation type="submission" date="2014-04" db="EMBL/GenBank/DDBJ databases">
        <title>Evolutionary Origins and Diversification of the Mycorrhizal Mutualists.</title>
        <authorList>
            <consortium name="DOE Joint Genome Institute"/>
            <consortium name="Mycorrhizal Genomics Consortium"/>
            <person name="Kohler A."/>
            <person name="Kuo A."/>
            <person name="Nagy L.G."/>
            <person name="Floudas D."/>
            <person name="Copeland A."/>
            <person name="Barry K.W."/>
            <person name="Cichocki N."/>
            <person name="Veneault-Fourrey C."/>
            <person name="LaButti K."/>
            <person name="Lindquist E.A."/>
            <person name="Lipzen A."/>
            <person name="Lundell T."/>
            <person name="Morin E."/>
            <person name="Murat C."/>
            <person name="Riley R."/>
            <person name="Ohm R."/>
            <person name="Sun H."/>
            <person name="Tunlid A."/>
            <person name="Henrissat B."/>
            <person name="Grigoriev I.V."/>
            <person name="Hibbett D.S."/>
            <person name="Martin F."/>
        </authorList>
    </citation>
    <scope>NUCLEOTIDE SEQUENCE [LARGE SCALE GENOMIC DNA]</scope>
    <source>
        <strain evidence="3 4">FD-317 M1</strain>
    </source>
</reference>
<dbReference type="Pfam" id="PF20499">
    <property type="entry name" value="DUF6729"/>
    <property type="match status" value="1"/>
</dbReference>
<dbReference type="HOGENOM" id="CLU_019100_0_0_1"/>
<dbReference type="InterPro" id="IPR046616">
    <property type="entry name" value="DUF6729"/>
</dbReference>
<evidence type="ECO:0000313" key="3">
    <source>
        <dbReference type="EMBL" id="KIK49704.1"/>
    </source>
</evidence>
<organism evidence="3 4">
    <name type="scientific">Collybiopsis luxurians FD-317 M1</name>
    <dbReference type="NCBI Taxonomy" id="944289"/>
    <lineage>
        <taxon>Eukaryota</taxon>
        <taxon>Fungi</taxon>
        <taxon>Dikarya</taxon>
        <taxon>Basidiomycota</taxon>
        <taxon>Agaricomycotina</taxon>
        <taxon>Agaricomycetes</taxon>
        <taxon>Agaricomycetidae</taxon>
        <taxon>Agaricales</taxon>
        <taxon>Marasmiineae</taxon>
        <taxon>Omphalotaceae</taxon>
        <taxon>Collybiopsis</taxon>
        <taxon>Collybiopsis luxurians</taxon>
    </lineage>
</organism>
<dbReference type="AlphaFoldDB" id="A0A0D0BJK4"/>
<gene>
    <name evidence="3" type="ORF">GYMLUDRAFT_183788</name>
</gene>
<accession>A0A0D0BJK4</accession>
<protein>
    <recommendedName>
        <fullName evidence="2">DUF6729 domain-containing protein</fullName>
    </recommendedName>
</protein>
<proteinExistence type="predicted"/>
<evidence type="ECO:0000256" key="1">
    <source>
        <dbReference type="SAM" id="MobiDB-lite"/>
    </source>
</evidence>
<dbReference type="Proteomes" id="UP000053593">
    <property type="component" value="Unassembled WGS sequence"/>
</dbReference>
<dbReference type="OrthoDB" id="1920326at2759"/>
<sequence>MLADRDSPTPLAFDDDEDRDIGLACDGLGVEDEEEDDDSENVNRTGIGSHNAHSHAKRSALPDWLREAFNEYVLLSNHRGPDGLPPLYRDNKTFYFPRHSSYFILRDAPFSEYPNPAQLYDYAFFLWDPECLVQTGIPCPKCHTKLQRHGHIHCPRRFVDFEQTVWMIGYRYRCPTCLNPNSGNKTVTFRSWDQSILELLPKALAAEFPAHLSHRSGISHGLFMFMRSCFQHGLGAKQFADALCAQQLQRYDELQLQYSHFLLNSSTLKLALTGKKAELFPPFDDRSEKGFAGFVPGHQWLRDLYDSFIESHLQDFNQHTAMLTGEICAIDYSFKVTKQIAKINGIQVFVALLTVTNEKGEIRLCNLVASKSHLQFELALVRMQESLKIYGHASPLIFYTDNMADKEFLENAFPSLREDLVPIEKYSNLDPLI</sequence>
<evidence type="ECO:0000313" key="4">
    <source>
        <dbReference type="Proteomes" id="UP000053593"/>
    </source>
</evidence>
<dbReference type="EMBL" id="KN835090">
    <property type="protein sequence ID" value="KIK49704.1"/>
    <property type="molecule type" value="Genomic_DNA"/>
</dbReference>
<name>A0A0D0BJK4_9AGAR</name>
<feature type="compositionally biased region" description="Acidic residues" evidence="1">
    <location>
        <begin position="29"/>
        <end position="40"/>
    </location>
</feature>